<proteinExistence type="predicted"/>
<gene>
    <name evidence="2" type="ORF">QR98_0084990</name>
</gene>
<dbReference type="AlphaFoldDB" id="A0A132AG92"/>
<comment type="caution">
    <text evidence="2">The sequence shown here is derived from an EMBL/GenBank/DDBJ whole genome shotgun (WGS) entry which is preliminary data.</text>
</comment>
<protein>
    <submittedName>
        <fullName evidence="2">Uncharacterized protein</fullName>
    </submittedName>
</protein>
<sequence length="96" mass="11000">MRLWSKWNEMMISFDYANNDGFVLVAAGSCAGIGDDEVDENVDVDDEDDDDDDDDDHVSYDFEDDEEDDSQDRIDDPIDQLMGKIFVAFERISMTN</sequence>
<feature type="region of interest" description="Disordered" evidence="1">
    <location>
        <begin position="35"/>
        <end position="75"/>
    </location>
</feature>
<name>A0A132AG92_SARSC</name>
<feature type="compositionally biased region" description="Acidic residues" evidence="1">
    <location>
        <begin position="35"/>
        <end position="70"/>
    </location>
</feature>
<evidence type="ECO:0000256" key="1">
    <source>
        <dbReference type="SAM" id="MobiDB-lite"/>
    </source>
</evidence>
<dbReference type="VEuPathDB" id="VectorBase:SSCA003983"/>
<accession>A0A132AG92</accession>
<dbReference type="EMBL" id="JXLN01014304">
    <property type="protein sequence ID" value="KPM09953.1"/>
    <property type="molecule type" value="Genomic_DNA"/>
</dbReference>
<organism evidence="2 3">
    <name type="scientific">Sarcoptes scabiei</name>
    <name type="common">Itch mite</name>
    <name type="synonym">Acarus scabiei</name>
    <dbReference type="NCBI Taxonomy" id="52283"/>
    <lineage>
        <taxon>Eukaryota</taxon>
        <taxon>Metazoa</taxon>
        <taxon>Ecdysozoa</taxon>
        <taxon>Arthropoda</taxon>
        <taxon>Chelicerata</taxon>
        <taxon>Arachnida</taxon>
        <taxon>Acari</taxon>
        <taxon>Acariformes</taxon>
        <taxon>Sarcoptiformes</taxon>
        <taxon>Astigmata</taxon>
        <taxon>Psoroptidia</taxon>
        <taxon>Sarcoptoidea</taxon>
        <taxon>Sarcoptidae</taxon>
        <taxon>Sarcoptinae</taxon>
        <taxon>Sarcoptes</taxon>
    </lineage>
</organism>
<reference evidence="2 3" key="1">
    <citation type="journal article" date="2015" name="Parasit. Vectors">
        <title>Draft genome of the scabies mite.</title>
        <authorList>
            <person name="Rider S.D.Jr."/>
            <person name="Morgan M.S."/>
            <person name="Arlian L.G."/>
        </authorList>
    </citation>
    <scope>NUCLEOTIDE SEQUENCE [LARGE SCALE GENOMIC DNA]</scope>
    <source>
        <strain evidence="2">Arlian Lab</strain>
    </source>
</reference>
<evidence type="ECO:0000313" key="3">
    <source>
        <dbReference type="Proteomes" id="UP000616769"/>
    </source>
</evidence>
<evidence type="ECO:0000313" key="2">
    <source>
        <dbReference type="EMBL" id="KPM09953.1"/>
    </source>
</evidence>
<dbReference type="Proteomes" id="UP000616769">
    <property type="component" value="Unassembled WGS sequence"/>
</dbReference>